<name>A0AAV0HCY7_9ROSI</name>
<gene>
    <name evidence="2" type="ORF">LITE_LOCUS3744</name>
</gene>
<accession>A0AAV0HCY7</accession>
<reference evidence="2" key="1">
    <citation type="submission" date="2022-08" db="EMBL/GenBank/DDBJ databases">
        <authorList>
            <person name="Gutierrez-Valencia J."/>
        </authorList>
    </citation>
    <scope>NUCLEOTIDE SEQUENCE</scope>
</reference>
<dbReference type="AlphaFoldDB" id="A0AAV0HCY7"/>
<keyword evidence="3" id="KW-1185">Reference proteome</keyword>
<dbReference type="EMBL" id="CAMGYJ010000002">
    <property type="protein sequence ID" value="CAI0382858.1"/>
    <property type="molecule type" value="Genomic_DNA"/>
</dbReference>
<evidence type="ECO:0000256" key="1">
    <source>
        <dbReference type="SAM" id="MobiDB-lite"/>
    </source>
</evidence>
<protein>
    <submittedName>
        <fullName evidence="2">Uncharacterized protein</fullName>
    </submittedName>
</protein>
<evidence type="ECO:0000313" key="2">
    <source>
        <dbReference type="EMBL" id="CAI0382858.1"/>
    </source>
</evidence>
<feature type="compositionally biased region" description="Low complexity" evidence="1">
    <location>
        <begin position="106"/>
        <end position="119"/>
    </location>
</feature>
<organism evidence="2 3">
    <name type="scientific">Linum tenue</name>
    <dbReference type="NCBI Taxonomy" id="586396"/>
    <lineage>
        <taxon>Eukaryota</taxon>
        <taxon>Viridiplantae</taxon>
        <taxon>Streptophyta</taxon>
        <taxon>Embryophyta</taxon>
        <taxon>Tracheophyta</taxon>
        <taxon>Spermatophyta</taxon>
        <taxon>Magnoliopsida</taxon>
        <taxon>eudicotyledons</taxon>
        <taxon>Gunneridae</taxon>
        <taxon>Pentapetalae</taxon>
        <taxon>rosids</taxon>
        <taxon>fabids</taxon>
        <taxon>Malpighiales</taxon>
        <taxon>Linaceae</taxon>
        <taxon>Linum</taxon>
    </lineage>
</organism>
<comment type="caution">
    <text evidence="2">The sequence shown here is derived from an EMBL/GenBank/DDBJ whole genome shotgun (WGS) entry which is preliminary data.</text>
</comment>
<evidence type="ECO:0000313" key="3">
    <source>
        <dbReference type="Proteomes" id="UP001154282"/>
    </source>
</evidence>
<feature type="compositionally biased region" description="Basic residues" evidence="1">
    <location>
        <begin position="129"/>
        <end position="140"/>
    </location>
</feature>
<dbReference type="Proteomes" id="UP001154282">
    <property type="component" value="Unassembled WGS sequence"/>
</dbReference>
<feature type="compositionally biased region" description="Low complexity" evidence="1">
    <location>
        <begin position="12"/>
        <end position="24"/>
    </location>
</feature>
<sequence>MGRKPPCHKEITTAQGTMTGTGATWRRRRPERRWRKLLSTTALPRAPPGEGRRLQKLRCTKFATRMIAGPVSSSTHLMTRSPTVSKSSPCHSALAISRSFSRTHRPSVPSMPSSMGSRSFVQPETAGPGRRRCLMMRRGS</sequence>
<feature type="region of interest" description="Disordered" evidence="1">
    <location>
        <begin position="1"/>
        <end position="27"/>
    </location>
</feature>
<feature type="region of interest" description="Disordered" evidence="1">
    <location>
        <begin position="97"/>
        <end position="140"/>
    </location>
</feature>
<proteinExistence type="predicted"/>